<proteinExistence type="predicted"/>
<dbReference type="AlphaFoldDB" id="A0AAV7UBF6"/>
<protein>
    <submittedName>
        <fullName evidence="2">Uncharacterized protein</fullName>
    </submittedName>
</protein>
<accession>A0AAV7UBF6</accession>
<name>A0AAV7UBF6_PLEWA</name>
<evidence type="ECO:0000313" key="3">
    <source>
        <dbReference type="Proteomes" id="UP001066276"/>
    </source>
</evidence>
<sequence length="174" mass="19404">MRVRLPIQLTLEAARTIREVIDRSEVGYYEVYTCTLFFLPADFESCYESLPTQLLRQRGRRPLRTDRVPPVPEFVGSLPWEPVGCRGRCRRLARSEAEQRAQSPGCCATIVKAGEGFSLQPRRQESKGGAGWGAFGVFWSDHGPSVRLWARAGPGPKPRGPLRGAVAGRRAPRI</sequence>
<evidence type="ECO:0000313" key="2">
    <source>
        <dbReference type="EMBL" id="KAJ1186312.1"/>
    </source>
</evidence>
<gene>
    <name evidence="2" type="ORF">NDU88_003095</name>
</gene>
<dbReference type="Proteomes" id="UP001066276">
    <property type="component" value="Chromosome 3_1"/>
</dbReference>
<dbReference type="EMBL" id="JANPWB010000005">
    <property type="protein sequence ID" value="KAJ1186312.1"/>
    <property type="molecule type" value="Genomic_DNA"/>
</dbReference>
<comment type="caution">
    <text evidence="2">The sequence shown here is derived from an EMBL/GenBank/DDBJ whole genome shotgun (WGS) entry which is preliminary data.</text>
</comment>
<keyword evidence="3" id="KW-1185">Reference proteome</keyword>
<organism evidence="2 3">
    <name type="scientific">Pleurodeles waltl</name>
    <name type="common">Iberian ribbed newt</name>
    <dbReference type="NCBI Taxonomy" id="8319"/>
    <lineage>
        <taxon>Eukaryota</taxon>
        <taxon>Metazoa</taxon>
        <taxon>Chordata</taxon>
        <taxon>Craniata</taxon>
        <taxon>Vertebrata</taxon>
        <taxon>Euteleostomi</taxon>
        <taxon>Amphibia</taxon>
        <taxon>Batrachia</taxon>
        <taxon>Caudata</taxon>
        <taxon>Salamandroidea</taxon>
        <taxon>Salamandridae</taxon>
        <taxon>Pleurodelinae</taxon>
        <taxon>Pleurodeles</taxon>
    </lineage>
</organism>
<reference evidence="2" key="1">
    <citation type="journal article" date="2022" name="bioRxiv">
        <title>Sequencing and chromosome-scale assembly of the giantPleurodeles waltlgenome.</title>
        <authorList>
            <person name="Brown T."/>
            <person name="Elewa A."/>
            <person name="Iarovenko S."/>
            <person name="Subramanian E."/>
            <person name="Araus A.J."/>
            <person name="Petzold A."/>
            <person name="Susuki M."/>
            <person name="Suzuki K.-i.T."/>
            <person name="Hayashi T."/>
            <person name="Toyoda A."/>
            <person name="Oliveira C."/>
            <person name="Osipova E."/>
            <person name="Leigh N.D."/>
            <person name="Simon A."/>
            <person name="Yun M.H."/>
        </authorList>
    </citation>
    <scope>NUCLEOTIDE SEQUENCE</scope>
    <source>
        <strain evidence="2">20211129_DDA</strain>
        <tissue evidence="2">Liver</tissue>
    </source>
</reference>
<evidence type="ECO:0000256" key="1">
    <source>
        <dbReference type="SAM" id="MobiDB-lite"/>
    </source>
</evidence>
<feature type="region of interest" description="Disordered" evidence="1">
    <location>
        <begin position="151"/>
        <end position="174"/>
    </location>
</feature>